<evidence type="ECO:0000313" key="2">
    <source>
        <dbReference type="Proteomes" id="UP000325315"/>
    </source>
</evidence>
<dbReference type="PANTHER" id="PTHR32108">
    <property type="entry name" value="DNA-DIRECTED RNA POLYMERASE SUBUNIT ALPHA"/>
    <property type="match status" value="1"/>
</dbReference>
<accession>A0A5B6UZU6</accession>
<comment type="caution">
    <text evidence="1">The sequence shown here is derived from an EMBL/GenBank/DDBJ whole genome shotgun (WGS) entry which is preliminary data.</text>
</comment>
<dbReference type="OrthoDB" id="1750196at2759"/>
<keyword evidence="2" id="KW-1185">Reference proteome</keyword>
<organism evidence="1 2">
    <name type="scientific">Gossypium australe</name>
    <dbReference type="NCBI Taxonomy" id="47621"/>
    <lineage>
        <taxon>Eukaryota</taxon>
        <taxon>Viridiplantae</taxon>
        <taxon>Streptophyta</taxon>
        <taxon>Embryophyta</taxon>
        <taxon>Tracheophyta</taxon>
        <taxon>Spermatophyta</taxon>
        <taxon>Magnoliopsida</taxon>
        <taxon>eudicotyledons</taxon>
        <taxon>Gunneridae</taxon>
        <taxon>Pentapetalae</taxon>
        <taxon>rosids</taxon>
        <taxon>malvids</taxon>
        <taxon>Malvales</taxon>
        <taxon>Malvaceae</taxon>
        <taxon>Malvoideae</taxon>
        <taxon>Gossypium</taxon>
    </lineage>
</organism>
<sequence length="565" mass="64020">MKKLEEEKVQLGVDVDVQKLEAEKMSQQYQAGTTRPVTYPMGLGSNPGDNPINPVVPNFSDMAEMDTIRVKLPKQLKYRCKWLEEKFKDMDSNDYFCGVDAKELNLILDLEFLRKFKTLEFEKYNGTSCLEAHITMFFRRMMRYVNNDQLLIHCFQDSLIGSAAKCHVTDMTPDRITLQNMEKKQNESFCQYAQRWRKVATHVQLPLLKKETTMLFINTLKAPFINHMLGSATKSFSDIVMSGEMIKNAIRSWKTNAEENAKRSAPRKKENEVNTANVGLIMQDSKEIPKGVRSYCELHAKEGHDIQESTEFKALVQSLMDNNELEFFEDVKGSEGGDVCATEEGPMVKVYKVNHLVVIISQPTSNEVGAQVTPRIIIQKPVAFPYKDSKGVLWNYDCNVMIPGEENSVGTSKGGQDIGFFTRSGKRYNLANARTEPLKEKTLAVEHKKEKTARLESPVNEPVNENEAKKFLKFLKHSEPWVHSAGAVLSLLHQKLKLVTEGRLVMINAEKDIIASVLSDAPHIGTDEEAIECSFRSLEFVNATFIVEGNKILMPNISKTTRMGL</sequence>
<dbReference type="Proteomes" id="UP000325315">
    <property type="component" value="Unassembled WGS sequence"/>
</dbReference>
<proteinExistence type="predicted"/>
<dbReference type="PANTHER" id="PTHR32108:SF5">
    <property type="entry name" value="DYNACTIN SUBUNIT 1-LIKE"/>
    <property type="match status" value="1"/>
</dbReference>
<reference evidence="2" key="1">
    <citation type="journal article" date="2019" name="Plant Biotechnol. J.">
        <title>Genome sequencing of the Australian wild diploid species Gossypium australe highlights disease resistance and delayed gland morphogenesis.</title>
        <authorList>
            <person name="Cai Y."/>
            <person name="Cai X."/>
            <person name="Wang Q."/>
            <person name="Wang P."/>
            <person name="Zhang Y."/>
            <person name="Cai C."/>
            <person name="Xu Y."/>
            <person name="Wang K."/>
            <person name="Zhou Z."/>
            <person name="Wang C."/>
            <person name="Geng S."/>
            <person name="Li B."/>
            <person name="Dong Q."/>
            <person name="Hou Y."/>
            <person name="Wang H."/>
            <person name="Ai P."/>
            <person name="Liu Z."/>
            <person name="Yi F."/>
            <person name="Sun M."/>
            <person name="An G."/>
            <person name="Cheng J."/>
            <person name="Zhang Y."/>
            <person name="Shi Q."/>
            <person name="Xie Y."/>
            <person name="Shi X."/>
            <person name="Chang Y."/>
            <person name="Huang F."/>
            <person name="Chen Y."/>
            <person name="Hong S."/>
            <person name="Mi L."/>
            <person name="Sun Q."/>
            <person name="Zhang L."/>
            <person name="Zhou B."/>
            <person name="Peng R."/>
            <person name="Zhang X."/>
            <person name="Liu F."/>
        </authorList>
    </citation>
    <scope>NUCLEOTIDE SEQUENCE [LARGE SCALE GENOMIC DNA]</scope>
    <source>
        <strain evidence="2">cv. PA1801</strain>
    </source>
</reference>
<protein>
    <submittedName>
        <fullName evidence="1">Gag-pro-like protein</fullName>
    </submittedName>
</protein>
<evidence type="ECO:0000313" key="1">
    <source>
        <dbReference type="EMBL" id="KAA3461645.1"/>
    </source>
</evidence>
<name>A0A5B6UZU6_9ROSI</name>
<dbReference type="AlphaFoldDB" id="A0A5B6UZU6"/>
<gene>
    <name evidence="1" type="ORF">EPI10_028200</name>
</gene>
<dbReference type="EMBL" id="SMMG02000009">
    <property type="protein sequence ID" value="KAA3461645.1"/>
    <property type="molecule type" value="Genomic_DNA"/>
</dbReference>